<organism evidence="1">
    <name type="scientific">Eremomyces bilateralis CBS 781.70</name>
    <dbReference type="NCBI Taxonomy" id="1392243"/>
    <lineage>
        <taxon>Eukaryota</taxon>
        <taxon>Fungi</taxon>
        <taxon>Dikarya</taxon>
        <taxon>Ascomycota</taxon>
        <taxon>Pezizomycotina</taxon>
        <taxon>Dothideomycetes</taxon>
        <taxon>Dothideomycetes incertae sedis</taxon>
        <taxon>Eremomycetales</taxon>
        <taxon>Eremomycetaceae</taxon>
        <taxon>Eremomyces</taxon>
    </lineage>
</organism>
<proteinExistence type="predicted"/>
<dbReference type="AlphaFoldDB" id="A0A6G1FS45"/>
<dbReference type="EMBL" id="ML975181">
    <property type="protein sequence ID" value="KAF1808597.1"/>
    <property type="molecule type" value="Genomic_DNA"/>
</dbReference>
<dbReference type="Proteomes" id="UP000504638">
    <property type="component" value="Unplaced"/>
</dbReference>
<reference evidence="3" key="2">
    <citation type="submission" date="2020-04" db="EMBL/GenBank/DDBJ databases">
        <authorList>
            <consortium name="NCBI Genome Project"/>
        </authorList>
    </citation>
    <scope>NUCLEOTIDE SEQUENCE</scope>
    <source>
        <strain evidence="3">CBS 781.70</strain>
    </source>
</reference>
<name>A0A6G1FS45_9PEZI</name>
<reference evidence="3" key="3">
    <citation type="submission" date="2025-04" db="UniProtKB">
        <authorList>
            <consortium name="RefSeq"/>
        </authorList>
    </citation>
    <scope>IDENTIFICATION</scope>
    <source>
        <strain evidence="3">CBS 781.70</strain>
    </source>
</reference>
<evidence type="ECO:0000313" key="1">
    <source>
        <dbReference type="EMBL" id="KAF1808597.1"/>
    </source>
</evidence>
<accession>A0A6G1FS45</accession>
<evidence type="ECO:0000313" key="2">
    <source>
        <dbReference type="Proteomes" id="UP000504638"/>
    </source>
</evidence>
<gene>
    <name evidence="1 3" type="ORF">P152DRAFT_214344</name>
</gene>
<dbReference type="GeneID" id="54415011"/>
<protein>
    <submittedName>
        <fullName evidence="1 3">Uncharacterized protein</fullName>
    </submittedName>
</protein>
<dbReference type="RefSeq" id="XP_033530228.1">
    <property type="nucleotide sequence ID" value="XM_033674441.1"/>
</dbReference>
<evidence type="ECO:0000313" key="3">
    <source>
        <dbReference type="RefSeq" id="XP_033530228.1"/>
    </source>
</evidence>
<reference evidence="1 3" key="1">
    <citation type="submission" date="2020-01" db="EMBL/GenBank/DDBJ databases">
        <authorList>
            <consortium name="DOE Joint Genome Institute"/>
            <person name="Haridas S."/>
            <person name="Albert R."/>
            <person name="Binder M."/>
            <person name="Bloem J."/>
            <person name="Labutti K."/>
            <person name="Salamov A."/>
            <person name="Andreopoulos B."/>
            <person name="Baker S.E."/>
            <person name="Barry K."/>
            <person name="Bills G."/>
            <person name="Bluhm B.H."/>
            <person name="Cannon C."/>
            <person name="Castanera R."/>
            <person name="Culley D.E."/>
            <person name="Daum C."/>
            <person name="Ezra D."/>
            <person name="Gonzalez J.B."/>
            <person name="Henrissat B."/>
            <person name="Kuo A."/>
            <person name="Liang C."/>
            <person name="Lipzen A."/>
            <person name="Lutzoni F."/>
            <person name="Magnuson J."/>
            <person name="Mondo S."/>
            <person name="Nolan M."/>
            <person name="Ohm R."/>
            <person name="Pangilinan J."/>
            <person name="Park H.-J."/>
            <person name="Ramirez L."/>
            <person name="Alfaro M."/>
            <person name="Sun H."/>
            <person name="Tritt A."/>
            <person name="Yoshinaga Y."/>
            <person name="Zwiers L.-H."/>
            <person name="Turgeon B.G."/>
            <person name="Goodwin S.B."/>
            <person name="Spatafora J.W."/>
            <person name="Crous P.W."/>
            <person name="Grigoriev I.V."/>
        </authorList>
    </citation>
    <scope>NUCLEOTIDE SEQUENCE</scope>
    <source>
        <strain evidence="1 3">CBS 781.70</strain>
    </source>
</reference>
<keyword evidence="2" id="KW-1185">Reference proteome</keyword>
<sequence>MPAHLSVGRAGRGSSSGRKLFGLRVTYPAMPRSSSSKVKSQELVFQRANTDMKFLTMSPHTSGDGTPASQYHRPSIRRRCHCFTVSPQRAISDDSSYATNMKSSQDGTVIPKSTCLLQMPSLHTDTDSKMDLWEAYDLLKGQSTMNLNQ</sequence>